<keyword evidence="9" id="KW-1185">Reference proteome</keyword>
<dbReference type="Proteomes" id="UP000683925">
    <property type="component" value="Unassembled WGS sequence"/>
</dbReference>
<evidence type="ECO:0000256" key="1">
    <source>
        <dbReference type="ARBA" id="ARBA00004651"/>
    </source>
</evidence>
<feature type="transmembrane region" description="Helical" evidence="7">
    <location>
        <begin position="138"/>
        <end position="157"/>
    </location>
</feature>
<protein>
    <submittedName>
        <fullName evidence="8">Uncharacterized protein</fullName>
    </submittedName>
</protein>
<evidence type="ECO:0000256" key="2">
    <source>
        <dbReference type="ARBA" id="ARBA00005542"/>
    </source>
</evidence>
<evidence type="ECO:0000313" key="9">
    <source>
        <dbReference type="Proteomes" id="UP000683925"/>
    </source>
</evidence>
<accession>A0A8S1S474</accession>
<keyword evidence="3" id="KW-1003">Cell membrane</keyword>
<dbReference type="Pfam" id="PF12036">
    <property type="entry name" value="DUF3522"/>
    <property type="match status" value="1"/>
</dbReference>
<feature type="transmembrane region" description="Helical" evidence="7">
    <location>
        <begin position="107"/>
        <end position="126"/>
    </location>
</feature>
<organism evidence="8 9">
    <name type="scientific">Paramecium octaurelia</name>
    <dbReference type="NCBI Taxonomy" id="43137"/>
    <lineage>
        <taxon>Eukaryota</taxon>
        <taxon>Sar</taxon>
        <taxon>Alveolata</taxon>
        <taxon>Ciliophora</taxon>
        <taxon>Intramacronucleata</taxon>
        <taxon>Oligohymenophorea</taxon>
        <taxon>Peniculida</taxon>
        <taxon>Parameciidae</taxon>
        <taxon>Paramecium</taxon>
    </lineage>
</organism>
<dbReference type="PANTHER" id="PTHR36561">
    <property type="entry name" value="HAEMOLYSIN-III RELATED-RELATED"/>
    <property type="match status" value="1"/>
</dbReference>
<dbReference type="EMBL" id="CAJJDP010000004">
    <property type="protein sequence ID" value="CAD8133704.1"/>
    <property type="molecule type" value="Genomic_DNA"/>
</dbReference>
<evidence type="ECO:0000256" key="4">
    <source>
        <dbReference type="ARBA" id="ARBA00022692"/>
    </source>
</evidence>
<feature type="transmembrane region" description="Helical" evidence="7">
    <location>
        <begin position="163"/>
        <end position="183"/>
    </location>
</feature>
<keyword evidence="6 7" id="KW-0472">Membrane</keyword>
<gene>
    <name evidence="8" type="ORF">POCTA_138.1.T0050021</name>
</gene>
<comment type="subcellular location">
    <subcellularLocation>
        <location evidence="1">Cell membrane</location>
        <topology evidence="1">Multi-pass membrane protein</topology>
    </subcellularLocation>
</comment>
<evidence type="ECO:0000256" key="3">
    <source>
        <dbReference type="ARBA" id="ARBA00022475"/>
    </source>
</evidence>
<feature type="transmembrane region" description="Helical" evidence="7">
    <location>
        <begin position="24"/>
        <end position="42"/>
    </location>
</feature>
<evidence type="ECO:0000256" key="7">
    <source>
        <dbReference type="SAM" id="Phobius"/>
    </source>
</evidence>
<dbReference type="PANTHER" id="PTHR36561:SF2">
    <property type="entry name" value="HAEMOLYSIN-III RELATED"/>
    <property type="match status" value="1"/>
</dbReference>
<dbReference type="GO" id="GO:0005886">
    <property type="term" value="C:plasma membrane"/>
    <property type="evidence" value="ECO:0007669"/>
    <property type="project" value="UniProtKB-SubCell"/>
</dbReference>
<evidence type="ECO:0000256" key="5">
    <source>
        <dbReference type="ARBA" id="ARBA00022989"/>
    </source>
</evidence>
<evidence type="ECO:0000313" key="8">
    <source>
        <dbReference type="EMBL" id="CAD8133704.1"/>
    </source>
</evidence>
<sequence>MITGLSNFATVPALYVVKKQNMIYQFYIGIFTLLTSFMYHTLESFDCSYFIIEEGGWHRLDNIGSITCFQMLFTQLSDFQNLEFETILNYFGLLVTMICQAKSPWDLNYTIGPILLQALICLLVILKRKRLPKLIKAKLQKGFIVSLFAALFFTLSQDEFKDYLRFYHGMWHVCVGVFSFYMWQTKCDVEFTWSNFYKIPCLKDTYYKNE</sequence>
<dbReference type="OMA" id="CKCFCIF"/>
<keyword evidence="5 7" id="KW-1133">Transmembrane helix</keyword>
<evidence type="ECO:0000256" key="6">
    <source>
        <dbReference type="ARBA" id="ARBA00023136"/>
    </source>
</evidence>
<comment type="similarity">
    <text evidence="2">Belongs to the TMEM8 family.</text>
</comment>
<dbReference type="OrthoDB" id="10266771at2759"/>
<name>A0A8S1S474_PAROT</name>
<dbReference type="AlphaFoldDB" id="A0A8S1S474"/>
<reference evidence="8" key="1">
    <citation type="submission" date="2021-01" db="EMBL/GenBank/DDBJ databases">
        <authorList>
            <consortium name="Genoscope - CEA"/>
            <person name="William W."/>
        </authorList>
    </citation>
    <scope>NUCLEOTIDE SEQUENCE</scope>
</reference>
<comment type="caution">
    <text evidence="8">The sequence shown here is derived from an EMBL/GenBank/DDBJ whole genome shotgun (WGS) entry which is preliminary data.</text>
</comment>
<dbReference type="InterPro" id="IPR021910">
    <property type="entry name" value="NGX6/PGAP6/MYMK"/>
</dbReference>
<keyword evidence="4 7" id="KW-0812">Transmembrane</keyword>
<proteinExistence type="inferred from homology"/>